<dbReference type="EMBL" id="KV878980">
    <property type="protein sequence ID" value="OJJ98378.1"/>
    <property type="molecule type" value="Genomic_DNA"/>
</dbReference>
<dbReference type="GeneID" id="30979324"/>
<dbReference type="OMA" id="WDELHAT"/>
<gene>
    <name evidence="2" type="ORF">ASPACDRAFT_79845</name>
</gene>
<dbReference type="Proteomes" id="UP000184546">
    <property type="component" value="Unassembled WGS sequence"/>
</dbReference>
<protein>
    <submittedName>
        <fullName evidence="2">Uncharacterized protein</fullName>
    </submittedName>
</protein>
<sequence>MSSILKPTRSSTLFFRPLLLRPYLIRPYHKELHSNKGEEMFIPPSYPDDIEPPKLIHKKETKESMWDELQATMSETSVKADRGDIKFELKKTGQKAAAKSDGAFPEREEPRIDEM</sequence>
<evidence type="ECO:0000256" key="1">
    <source>
        <dbReference type="SAM" id="MobiDB-lite"/>
    </source>
</evidence>
<dbReference type="RefSeq" id="XP_020054718.1">
    <property type="nucleotide sequence ID" value="XM_020205510.1"/>
</dbReference>
<dbReference type="VEuPathDB" id="FungiDB:ASPACDRAFT_79845"/>
<organism evidence="2 3">
    <name type="scientific">Aspergillus aculeatus (strain ATCC 16872 / CBS 172.66 / WB 5094)</name>
    <dbReference type="NCBI Taxonomy" id="690307"/>
    <lineage>
        <taxon>Eukaryota</taxon>
        <taxon>Fungi</taxon>
        <taxon>Dikarya</taxon>
        <taxon>Ascomycota</taxon>
        <taxon>Pezizomycotina</taxon>
        <taxon>Eurotiomycetes</taxon>
        <taxon>Eurotiomycetidae</taxon>
        <taxon>Eurotiales</taxon>
        <taxon>Aspergillaceae</taxon>
        <taxon>Aspergillus</taxon>
        <taxon>Aspergillus subgen. Circumdati</taxon>
    </lineage>
</organism>
<evidence type="ECO:0000313" key="3">
    <source>
        <dbReference type="Proteomes" id="UP000184546"/>
    </source>
</evidence>
<keyword evidence="3" id="KW-1185">Reference proteome</keyword>
<name>A0A1L9WQF9_ASPA1</name>
<feature type="compositionally biased region" description="Basic and acidic residues" evidence="1">
    <location>
        <begin position="104"/>
        <end position="115"/>
    </location>
</feature>
<dbReference type="AlphaFoldDB" id="A0A1L9WQF9"/>
<evidence type="ECO:0000313" key="2">
    <source>
        <dbReference type="EMBL" id="OJJ98378.1"/>
    </source>
</evidence>
<dbReference type="OrthoDB" id="4343031at2759"/>
<reference evidence="3" key="1">
    <citation type="journal article" date="2017" name="Genome Biol.">
        <title>Comparative genomics reveals high biological diversity and specific adaptations in the industrially and medically important fungal genus Aspergillus.</title>
        <authorList>
            <person name="de Vries R.P."/>
            <person name="Riley R."/>
            <person name="Wiebenga A."/>
            <person name="Aguilar-Osorio G."/>
            <person name="Amillis S."/>
            <person name="Uchima C.A."/>
            <person name="Anderluh G."/>
            <person name="Asadollahi M."/>
            <person name="Askin M."/>
            <person name="Barry K."/>
            <person name="Battaglia E."/>
            <person name="Bayram O."/>
            <person name="Benocci T."/>
            <person name="Braus-Stromeyer S.A."/>
            <person name="Caldana C."/>
            <person name="Canovas D."/>
            <person name="Cerqueira G.C."/>
            <person name="Chen F."/>
            <person name="Chen W."/>
            <person name="Choi C."/>
            <person name="Clum A."/>
            <person name="Dos Santos R.A."/>
            <person name="Damasio A.R."/>
            <person name="Diallinas G."/>
            <person name="Emri T."/>
            <person name="Fekete E."/>
            <person name="Flipphi M."/>
            <person name="Freyberg S."/>
            <person name="Gallo A."/>
            <person name="Gournas C."/>
            <person name="Habgood R."/>
            <person name="Hainaut M."/>
            <person name="Harispe M.L."/>
            <person name="Henrissat B."/>
            <person name="Hilden K.S."/>
            <person name="Hope R."/>
            <person name="Hossain A."/>
            <person name="Karabika E."/>
            <person name="Karaffa L."/>
            <person name="Karanyi Z."/>
            <person name="Krasevec N."/>
            <person name="Kuo A."/>
            <person name="Kusch H."/>
            <person name="LaButti K."/>
            <person name="Lagendijk E.L."/>
            <person name="Lapidus A."/>
            <person name="Levasseur A."/>
            <person name="Lindquist E."/>
            <person name="Lipzen A."/>
            <person name="Logrieco A.F."/>
            <person name="MacCabe A."/>
            <person name="Maekelae M.R."/>
            <person name="Malavazi I."/>
            <person name="Melin P."/>
            <person name="Meyer V."/>
            <person name="Mielnichuk N."/>
            <person name="Miskei M."/>
            <person name="Molnar A.P."/>
            <person name="Mule G."/>
            <person name="Ngan C.Y."/>
            <person name="Orejas M."/>
            <person name="Orosz E."/>
            <person name="Ouedraogo J.P."/>
            <person name="Overkamp K.M."/>
            <person name="Park H.-S."/>
            <person name="Perrone G."/>
            <person name="Piumi F."/>
            <person name="Punt P.J."/>
            <person name="Ram A.F."/>
            <person name="Ramon A."/>
            <person name="Rauscher S."/>
            <person name="Record E."/>
            <person name="Riano-Pachon D.M."/>
            <person name="Robert V."/>
            <person name="Roehrig J."/>
            <person name="Ruller R."/>
            <person name="Salamov A."/>
            <person name="Salih N.S."/>
            <person name="Samson R.A."/>
            <person name="Sandor E."/>
            <person name="Sanguinetti M."/>
            <person name="Schuetze T."/>
            <person name="Sepcic K."/>
            <person name="Shelest E."/>
            <person name="Sherlock G."/>
            <person name="Sophianopoulou V."/>
            <person name="Squina F.M."/>
            <person name="Sun H."/>
            <person name="Susca A."/>
            <person name="Todd R.B."/>
            <person name="Tsang A."/>
            <person name="Unkles S.E."/>
            <person name="van de Wiele N."/>
            <person name="van Rossen-Uffink D."/>
            <person name="Oliveira J.V."/>
            <person name="Vesth T.C."/>
            <person name="Visser J."/>
            <person name="Yu J.-H."/>
            <person name="Zhou M."/>
            <person name="Andersen M.R."/>
            <person name="Archer D.B."/>
            <person name="Baker S.E."/>
            <person name="Benoit I."/>
            <person name="Brakhage A.A."/>
            <person name="Braus G.H."/>
            <person name="Fischer R."/>
            <person name="Frisvad J.C."/>
            <person name="Goldman G.H."/>
            <person name="Houbraken J."/>
            <person name="Oakley B."/>
            <person name="Pocsi I."/>
            <person name="Scazzocchio C."/>
            <person name="Seiboth B."/>
            <person name="vanKuyk P.A."/>
            <person name="Wortman J."/>
            <person name="Dyer P.S."/>
            <person name="Grigoriev I.V."/>
        </authorList>
    </citation>
    <scope>NUCLEOTIDE SEQUENCE [LARGE SCALE GENOMIC DNA]</scope>
    <source>
        <strain evidence="3">ATCC 16872 / CBS 172.66 / WB 5094</strain>
    </source>
</reference>
<proteinExistence type="predicted"/>
<accession>A0A1L9WQF9</accession>
<feature type="region of interest" description="Disordered" evidence="1">
    <location>
        <begin position="91"/>
        <end position="115"/>
    </location>
</feature>